<protein>
    <recommendedName>
        <fullName evidence="3">Glycosyltransferase family 1 protein</fullName>
    </recommendedName>
</protein>
<keyword evidence="2" id="KW-1185">Reference proteome</keyword>
<evidence type="ECO:0000313" key="2">
    <source>
        <dbReference type="Proteomes" id="UP001161391"/>
    </source>
</evidence>
<organism evidence="1 2">
    <name type="scientific">Algimonas ampicilliniresistens</name>
    <dbReference type="NCBI Taxonomy" id="1298735"/>
    <lineage>
        <taxon>Bacteria</taxon>
        <taxon>Pseudomonadati</taxon>
        <taxon>Pseudomonadota</taxon>
        <taxon>Alphaproteobacteria</taxon>
        <taxon>Maricaulales</taxon>
        <taxon>Robiginitomaculaceae</taxon>
        <taxon>Algimonas</taxon>
    </lineage>
</organism>
<dbReference type="EMBL" id="BSNK01000002">
    <property type="protein sequence ID" value="GLQ24709.1"/>
    <property type="molecule type" value="Genomic_DNA"/>
</dbReference>
<evidence type="ECO:0008006" key="3">
    <source>
        <dbReference type="Google" id="ProtNLM"/>
    </source>
</evidence>
<comment type="caution">
    <text evidence="1">The sequence shown here is derived from an EMBL/GenBank/DDBJ whole genome shotgun (WGS) entry which is preliminary data.</text>
</comment>
<name>A0ABQ5VB25_9PROT</name>
<gene>
    <name evidence="1" type="ORF">GCM10007853_25830</name>
</gene>
<sequence length="431" mass="49151">MAQRTILVLYYTRGVFPLRDTIERHLYCWRRYSSHRVAYVNIAMGLPWRFIEGLDPDVVVLHTSLCGMRWSEAVFRRFAPILTPLKTHRSLKIAQPQDEFIHTDLLDKLIEMTGTRLVMSCARADARAVIYANAPSEVAYEQVLTGYLDPDTVAYAKACHRPITERPHGLTYRAWRAADWLGSLGQLKVRIGEVFAAAAVRTGIKADISLDDEDTVSGKAWIKYLADSRAVIGVEGGASILDRDGSLKQAVEAYRADHPTATFEQVRDAVFPDRDGELPLRALSPRHLEAAATRTAQCLVRGAYNGLLEADVHYIPVEEDFSNLDAVLVALQDDDVIDAVADRAFRDIVEAGRAAYPDFVDEWDRRLECDTPEPPRWTIDRARRLWTLNVRDRLFWRFIAWEVRQLASDNPYGRRSRLRERWLRLFADIPA</sequence>
<evidence type="ECO:0000313" key="1">
    <source>
        <dbReference type="EMBL" id="GLQ24709.1"/>
    </source>
</evidence>
<reference evidence="1" key="2">
    <citation type="submission" date="2023-01" db="EMBL/GenBank/DDBJ databases">
        <title>Draft genome sequence of Algimonas ampicilliniresistens strain NBRC 108219.</title>
        <authorList>
            <person name="Sun Q."/>
            <person name="Mori K."/>
        </authorList>
    </citation>
    <scope>NUCLEOTIDE SEQUENCE</scope>
    <source>
        <strain evidence="1">NBRC 108219</strain>
    </source>
</reference>
<dbReference type="RefSeq" id="WP_284391449.1">
    <property type="nucleotide sequence ID" value="NZ_BSNK01000002.1"/>
</dbReference>
<dbReference type="Proteomes" id="UP001161391">
    <property type="component" value="Unassembled WGS sequence"/>
</dbReference>
<accession>A0ABQ5VB25</accession>
<proteinExistence type="predicted"/>
<reference evidence="1" key="1">
    <citation type="journal article" date="2014" name="Int. J. Syst. Evol. Microbiol.">
        <title>Complete genome of a new Firmicutes species belonging to the dominant human colonic microbiota ('Ruminococcus bicirculans') reveals two chromosomes and a selective capacity to utilize plant glucans.</title>
        <authorList>
            <consortium name="NISC Comparative Sequencing Program"/>
            <person name="Wegmann U."/>
            <person name="Louis P."/>
            <person name="Goesmann A."/>
            <person name="Henrissat B."/>
            <person name="Duncan S.H."/>
            <person name="Flint H.J."/>
        </authorList>
    </citation>
    <scope>NUCLEOTIDE SEQUENCE</scope>
    <source>
        <strain evidence="1">NBRC 108219</strain>
    </source>
</reference>